<evidence type="ECO:0000256" key="3">
    <source>
        <dbReference type="ARBA" id="ARBA00022679"/>
    </source>
</evidence>
<evidence type="ECO:0000256" key="4">
    <source>
        <dbReference type="ARBA" id="ARBA00022741"/>
    </source>
</evidence>
<dbReference type="OrthoDB" id="5979581at2759"/>
<evidence type="ECO:0000313" key="9">
    <source>
        <dbReference type="EMBL" id="TKA80845.1"/>
    </source>
</evidence>
<dbReference type="InterPro" id="IPR011009">
    <property type="entry name" value="Kinase-like_dom_sf"/>
</dbReference>
<evidence type="ECO:0000256" key="6">
    <source>
        <dbReference type="ARBA" id="ARBA00022840"/>
    </source>
</evidence>
<accession>A0A4U0Y040</accession>
<dbReference type="GO" id="GO:0005524">
    <property type="term" value="F:ATP binding"/>
    <property type="evidence" value="ECO:0007669"/>
    <property type="project" value="UniProtKB-KW"/>
</dbReference>
<comment type="catalytic activity">
    <reaction evidence="8">
        <text>L-seryl-[protein] + ATP = O-phospho-L-seryl-[protein] + ADP + H(+)</text>
        <dbReference type="Rhea" id="RHEA:17989"/>
        <dbReference type="Rhea" id="RHEA-COMP:9863"/>
        <dbReference type="Rhea" id="RHEA-COMP:11604"/>
        <dbReference type="ChEBI" id="CHEBI:15378"/>
        <dbReference type="ChEBI" id="CHEBI:29999"/>
        <dbReference type="ChEBI" id="CHEBI:30616"/>
        <dbReference type="ChEBI" id="CHEBI:83421"/>
        <dbReference type="ChEBI" id="CHEBI:456216"/>
        <dbReference type="EC" id="2.7.11.1"/>
    </reaction>
</comment>
<keyword evidence="4" id="KW-0547">Nucleotide-binding</keyword>
<dbReference type="GO" id="GO:0000245">
    <property type="term" value="P:spliceosomal complex assembly"/>
    <property type="evidence" value="ECO:0007669"/>
    <property type="project" value="TreeGrafter"/>
</dbReference>
<keyword evidence="6" id="KW-0067">ATP-binding</keyword>
<dbReference type="GO" id="GO:0004674">
    <property type="term" value="F:protein serine/threonine kinase activity"/>
    <property type="evidence" value="ECO:0007669"/>
    <property type="project" value="UniProtKB-KW"/>
</dbReference>
<keyword evidence="10" id="KW-1185">Reference proteome</keyword>
<dbReference type="EC" id="2.7.11.1" evidence="1"/>
<dbReference type="EMBL" id="NAJQ01000062">
    <property type="protein sequence ID" value="TKA80845.1"/>
    <property type="molecule type" value="Genomic_DNA"/>
</dbReference>
<name>A0A4U0Y040_9PEZI</name>
<keyword evidence="5" id="KW-0418">Kinase</keyword>
<evidence type="ECO:0000313" key="10">
    <source>
        <dbReference type="Proteomes" id="UP000309340"/>
    </source>
</evidence>
<evidence type="ECO:0000256" key="2">
    <source>
        <dbReference type="ARBA" id="ARBA00022527"/>
    </source>
</evidence>
<reference evidence="9 10" key="1">
    <citation type="submission" date="2017-03" db="EMBL/GenBank/DDBJ databases">
        <title>Genomes of endolithic fungi from Antarctica.</title>
        <authorList>
            <person name="Coleine C."/>
            <person name="Masonjones S."/>
            <person name="Stajich J.E."/>
        </authorList>
    </citation>
    <scope>NUCLEOTIDE SEQUENCE [LARGE SCALE GENOMIC DNA]</scope>
    <source>
        <strain evidence="9 10">CCFEE 5184</strain>
    </source>
</reference>
<dbReference type="STRING" id="329884.A0A4U0Y040"/>
<comment type="caution">
    <text evidence="9">The sequence shown here is derived from an EMBL/GenBank/DDBJ whole genome shotgun (WGS) entry which is preliminary data.</text>
</comment>
<dbReference type="PANTHER" id="PTHR47634">
    <property type="entry name" value="PROTEIN KINASE DOMAIN-CONTAINING PROTEIN-RELATED"/>
    <property type="match status" value="1"/>
</dbReference>
<dbReference type="GO" id="GO:0050684">
    <property type="term" value="P:regulation of mRNA processing"/>
    <property type="evidence" value="ECO:0007669"/>
    <property type="project" value="TreeGrafter"/>
</dbReference>
<keyword evidence="2" id="KW-0723">Serine/threonine-protein kinase</keyword>
<comment type="catalytic activity">
    <reaction evidence="7">
        <text>L-threonyl-[protein] + ATP = O-phospho-L-threonyl-[protein] + ADP + H(+)</text>
        <dbReference type="Rhea" id="RHEA:46608"/>
        <dbReference type="Rhea" id="RHEA-COMP:11060"/>
        <dbReference type="Rhea" id="RHEA-COMP:11605"/>
        <dbReference type="ChEBI" id="CHEBI:15378"/>
        <dbReference type="ChEBI" id="CHEBI:30013"/>
        <dbReference type="ChEBI" id="CHEBI:30616"/>
        <dbReference type="ChEBI" id="CHEBI:61977"/>
        <dbReference type="ChEBI" id="CHEBI:456216"/>
        <dbReference type="EC" id="2.7.11.1"/>
    </reaction>
</comment>
<dbReference type="Proteomes" id="UP000309340">
    <property type="component" value="Unassembled WGS sequence"/>
</dbReference>
<sequence length="226" mass="26473">MHFEPADIEDDEFIQEERAPTAFYRFYPTRIGEVLNHCYQATAKLGCGSRSTVWLARDVRRWKWQTAEYVSIKVAITGQTEGQEIDKDDLRMLQHINKANKKYWGYSCVRTLLDHFYVRGPADLSDNNIIFNIANESLKHFPDRTIYQANNSFGHLVPNIGGVILTDFDQSVFPELVPEVCAFETYFTHVKGHDKEEMIVFAKRMLKWMPEERETEREVLDDAWLQ</sequence>
<evidence type="ECO:0000256" key="5">
    <source>
        <dbReference type="ARBA" id="ARBA00022777"/>
    </source>
</evidence>
<dbReference type="AlphaFoldDB" id="A0A4U0Y040"/>
<gene>
    <name evidence="9" type="ORF">B0A55_02331</name>
</gene>
<evidence type="ECO:0000256" key="1">
    <source>
        <dbReference type="ARBA" id="ARBA00012513"/>
    </source>
</evidence>
<dbReference type="PANTHER" id="PTHR47634:SF9">
    <property type="entry name" value="PROTEIN KINASE DOMAIN-CONTAINING PROTEIN-RELATED"/>
    <property type="match status" value="1"/>
</dbReference>
<evidence type="ECO:0000256" key="7">
    <source>
        <dbReference type="ARBA" id="ARBA00047899"/>
    </source>
</evidence>
<organism evidence="9 10">
    <name type="scientific">Friedmanniomyces simplex</name>
    <dbReference type="NCBI Taxonomy" id="329884"/>
    <lineage>
        <taxon>Eukaryota</taxon>
        <taxon>Fungi</taxon>
        <taxon>Dikarya</taxon>
        <taxon>Ascomycota</taxon>
        <taxon>Pezizomycotina</taxon>
        <taxon>Dothideomycetes</taxon>
        <taxon>Dothideomycetidae</taxon>
        <taxon>Mycosphaerellales</taxon>
        <taxon>Teratosphaeriaceae</taxon>
        <taxon>Friedmanniomyces</taxon>
    </lineage>
</organism>
<dbReference type="InterPro" id="IPR051334">
    <property type="entry name" value="SRPK"/>
</dbReference>
<dbReference type="Gene3D" id="3.30.200.20">
    <property type="entry name" value="Phosphorylase Kinase, domain 1"/>
    <property type="match status" value="1"/>
</dbReference>
<evidence type="ECO:0000256" key="8">
    <source>
        <dbReference type="ARBA" id="ARBA00048679"/>
    </source>
</evidence>
<proteinExistence type="predicted"/>
<keyword evidence="3" id="KW-0808">Transferase</keyword>
<dbReference type="SUPFAM" id="SSF56112">
    <property type="entry name" value="Protein kinase-like (PK-like)"/>
    <property type="match status" value="1"/>
</dbReference>
<protein>
    <recommendedName>
        <fullName evidence="1">non-specific serine/threonine protein kinase</fullName>
        <ecNumber evidence="1">2.7.11.1</ecNumber>
    </recommendedName>
</protein>
<dbReference type="Gene3D" id="1.10.510.10">
    <property type="entry name" value="Transferase(Phosphotransferase) domain 1"/>
    <property type="match status" value="2"/>
</dbReference>